<dbReference type="EMBL" id="MT141290">
    <property type="protein sequence ID" value="QJA57746.1"/>
    <property type="molecule type" value="Genomic_DNA"/>
</dbReference>
<gene>
    <name evidence="1" type="ORF">MM415B01568_0005</name>
</gene>
<organism evidence="1">
    <name type="scientific">viral metagenome</name>
    <dbReference type="NCBI Taxonomy" id="1070528"/>
    <lineage>
        <taxon>unclassified sequences</taxon>
        <taxon>metagenomes</taxon>
        <taxon>organismal metagenomes</taxon>
    </lineage>
</organism>
<proteinExistence type="predicted"/>
<accession>A0A6M3IJR6</accession>
<dbReference type="Gene3D" id="3.30.420.240">
    <property type="match status" value="1"/>
</dbReference>
<dbReference type="InterPro" id="IPR027417">
    <property type="entry name" value="P-loop_NTPase"/>
</dbReference>
<name>A0A6M3IJR6_9ZZZZ</name>
<sequence length="532" mass="61555">MINKIARAWKDYEYCAHNLMYIRTRAQEIVPFNWYYSQHKIHKLMLSSKRPRIIVLKPRQEEGFSTYFCGAGFHILHTQKNFRGLHLAQDDEASKSFAEMYQTFETHFGGVNGNPLLQYKQKRFGADDAVYPELNSKVHFGTAGQKSSAPKKGRSKNYNFVHLSEFAFWTDPESTMTGLRSCVADEDYTYIIIESTPSSMGHLFYRMCQGARQGINEFTFFFFPWYEDPKLRLPLEPGEVLELDEEELEAQGRYSLDLEQMKWRKMKKRQYMLEKGAQGIRNFKQEYPENWLECFMANAFGYVSPETVQDHMARIEDENQQAISVLGKPYIKMFEDPRSSDEYVIGIDSSEGLDVGDYDYACAWNVQTGNQAGFIHGKFALQTWADYCCEFGKYLNNALLIPEANNHGWMVIERMSETNRYQRIYRDPVKRSISGVPRNIQRKGFYTSSNSKKKACDKFKIALDHSVRNSIVGSSEYKVYPNDVELCREMLEFEEKDGKLGAVSGSHDDRFMGAVIGFHGIEAALQKVTIYG</sequence>
<dbReference type="Gene3D" id="3.40.50.300">
    <property type="entry name" value="P-loop containing nucleotide triphosphate hydrolases"/>
    <property type="match status" value="1"/>
</dbReference>
<reference evidence="1" key="1">
    <citation type="submission" date="2020-03" db="EMBL/GenBank/DDBJ databases">
        <title>The deep terrestrial virosphere.</title>
        <authorList>
            <person name="Holmfeldt K."/>
            <person name="Nilsson E."/>
            <person name="Simone D."/>
            <person name="Lopez-Fernandez M."/>
            <person name="Wu X."/>
            <person name="de Brujin I."/>
            <person name="Lundin D."/>
            <person name="Andersson A."/>
            <person name="Bertilsson S."/>
            <person name="Dopson M."/>
        </authorList>
    </citation>
    <scope>NUCLEOTIDE SEQUENCE</scope>
    <source>
        <strain evidence="1">MM415B01568</strain>
    </source>
</reference>
<evidence type="ECO:0000313" key="1">
    <source>
        <dbReference type="EMBL" id="QJA57746.1"/>
    </source>
</evidence>
<dbReference type="AlphaFoldDB" id="A0A6M3IJR6"/>
<protein>
    <submittedName>
        <fullName evidence="1">Putative terminase</fullName>
    </submittedName>
</protein>